<dbReference type="AlphaFoldDB" id="A0A4R5C5X6"/>
<feature type="transmembrane region" description="Helical" evidence="1">
    <location>
        <begin position="29"/>
        <end position="50"/>
    </location>
</feature>
<evidence type="ECO:0008006" key="4">
    <source>
        <dbReference type="Google" id="ProtNLM"/>
    </source>
</evidence>
<organism evidence="2 3">
    <name type="scientific">Flavobacterium cellulosilyticum</name>
    <dbReference type="NCBI Taxonomy" id="2541731"/>
    <lineage>
        <taxon>Bacteria</taxon>
        <taxon>Pseudomonadati</taxon>
        <taxon>Bacteroidota</taxon>
        <taxon>Flavobacteriia</taxon>
        <taxon>Flavobacteriales</taxon>
        <taxon>Flavobacteriaceae</taxon>
        <taxon>Flavobacterium</taxon>
    </lineage>
</organism>
<keyword evidence="1" id="KW-0472">Membrane</keyword>
<feature type="transmembrane region" description="Helical" evidence="1">
    <location>
        <begin position="123"/>
        <end position="139"/>
    </location>
</feature>
<protein>
    <recommendedName>
        <fullName evidence="4">O-antigen ligase domain-containing protein</fullName>
    </recommendedName>
</protein>
<proteinExistence type="predicted"/>
<feature type="transmembrane region" description="Helical" evidence="1">
    <location>
        <begin position="250"/>
        <end position="271"/>
    </location>
</feature>
<feature type="transmembrane region" description="Helical" evidence="1">
    <location>
        <begin position="57"/>
        <end position="72"/>
    </location>
</feature>
<dbReference type="RefSeq" id="WP_165932718.1">
    <property type="nucleotide sequence ID" value="NZ_SMFK01000012.1"/>
</dbReference>
<keyword evidence="3" id="KW-1185">Reference proteome</keyword>
<evidence type="ECO:0000313" key="3">
    <source>
        <dbReference type="Proteomes" id="UP000295479"/>
    </source>
</evidence>
<sequence length="361" mass="42576">MNIYLIYVFISFVRGTFIVDGYWDWKNLISNTMCLLIPLVAFASDSKLLFKHIIKNYIYYTAPIFLFIQFFIRKDEFGFYLAPFSFVLLFFPILSKKWKLICLLITLYVIFADVGARSNLIKFIVPLLFVLIYYLRKIVTVKLFEYIRLLLIALPFIFFSLGIMGVFNIFKPKGKDYTEVIKKIDDNGKIVNENLAADTRTFIYVEVLATAHKYNTWVFGRSPARGNISVTFGQSDMNKRNERNANEVSIVNYFTWLGIVGVLLIFSLFYQATYLAVNHSNNIFSKIIGLFIAFRWAYGWVEDINNFYIQYLFLWLFIGLCYSKSFREMTDKQMKHWVRGIFEINKIPRIKKLKKAIFNQL</sequence>
<keyword evidence="1" id="KW-1133">Transmembrane helix</keyword>
<feature type="transmembrane region" description="Helical" evidence="1">
    <location>
        <begin position="5"/>
        <end position="23"/>
    </location>
</feature>
<gene>
    <name evidence="2" type="ORF">E0F76_14910</name>
</gene>
<feature type="transmembrane region" description="Helical" evidence="1">
    <location>
        <begin position="78"/>
        <end position="95"/>
    </location>
</feature>
<name>A0A4R5C5X6_9FLAO</name>
<feature type="transmembrane region" description="Helical" evidence="1">
    <location>
        <begin position="307"/>
        <end position="326"/>
    </location>
</feature>
<feature type="transmembrane region" description="Helical" evidence="1">
    <location>
        <begin position="146"/>
        <end position="170"/>
    </location>
</feature>
<dbReference type="Proteomes" id="UP000295479">
    <property type="component" value="Unassembled WGS sequence"/>
</dbReference>
<evidence type="ECO:0000256" key="1">
    <source>
        <dbReference type="SAM" id="Phobius"/>
    </source>
</evidence>
<accession>A0A4R5C5X6</accession>
<comment type="caution">
    <text evidence="2">The sequence shown here is derived from an EMBL/GenBank/DDBJ whole genome shotgun (WGS) entry which is preliminary data.</text>
</comment>
<keyword evidence="1" id="KW-0812">Transmembrane</keyword>
<evidence type="ECO:0000313" key="2">
    <source>
        <dbReference type="EMBL" id="TDD95068.1"/>
    </source>
</evidence>
<dbReference type="EMBL" id="SMFK01000012">
    <property type="protein sequence ID" value="TDD95068.1"/>
    <property type="molecule type" value="Genomic_DNA"/>
</dbReference>
<reference evidence="2 3" key="1">
    <citation type="submission" date="2019-03" db="EMBL/GenBank/DDBJ databases">
        <title>Flavobacterium AR-3-4 sp. nov. isolated from arctic soil.</title>
        <authorList>
            <person name="Chaudhary D.K."/>
        </authorList>
    </citation>
    <scope>NUCLEOTIDE SEQUENCE [LARGE SCALE GENOMIC DNA]</scope>
    <source>
        <strain evidence="2 3">AR-3-4</strain>
    </source>
</reference>